<dbReference type="EMBL" id="VFQC01000001">
    <property type="protein sequence ID" value="TQN30611.1"/>
    <property type="molecule type" value="Genomic_DNA"/>
</dbReference>
<dbReference type="CDD" id="cd08054">
    <property type="entry name" value="gp6"/>
    <property type="match status" value="1"/>
</dbReference>
<gene>
    <name evidence="1" type="ORF">FHX37_0493</name>
</gene>
<organism evidence="1 2">
    <name type="scientific">Haloactinospora alba</name>
    <dbReference type="NCBI Taxonomy" id="405555"/>
    <lineage>
        <taxon>Bacteria</taxon>
        <taxon>Bacillati</taxon>
        <taxon>Actinomycetota</taxon>
        <taxon>Actinomycetes</taxon>
        <taxon>Streptosporangiales</taxon>
        <taxon>Nocardiopsidaceae</taxon>
        <taxon>Haloactinospora</taxon>
    </lineage>
</organism>
<comment type="caution">
    <text evidence="1">The sequence shown here is derived from an EMBL/GenBank/DDBJ whole genome shotgun (WGS) entry which is preliminary data.</text>
</comment>
<name>A0A543NFL3_9ACTN</name>
<keyword evidence="2" id="KW-1185">Reference proteome</keyword>
<reference evidence="1 2" key="1">
    <citation type="submission" date="2019-06" db="EMBL/GenBank/DDBJ databases">
        <title>Sequencing the genomes of 1000 actinobacteria strains.</title>
        <authorList>
            <person name="Klenk H.-P."/>
        </authorList>
    </citation>
    <scope>NUCLEOTIDE SEQUENCE [LARGE SCALE GENOMIC DNA]</scope>
    <source>
        <strain evidence="1 2">DSM 45015</strain>
    </source>
</reference>
<dbReference type="InterPro" id="IPR021146">
    <property type="entry name" value="Phage_gp6-like_head-tail"/>
</dbReference>
<dbReference type="Pfam" id="PF05135">
    <property type="entry name" value="Phage_connect_1"/>
    <property type="match status" value="1"/>
</dbReference>
<sequence>MAIGDPYASLAELKARLSIVDTEDDDALNGALAAASRGVNQFCQRQFNKSTTASDRQFAATTSTLLLVDDFHTTTDLVIDGDPYDSGTHTLEPLGGIVDGEPGWPYWRIRGADFSGVVEVTAQWGWAEVPESITEATLMTAIEIFKMKDSPFGVQGNAEMGLIRIRENHRVSQILAPYRRRAVAVA</sequence>
<dbReference type="RefSeq" id="WP_141921844.1">
    <property type="nucleotide sequence ID" value="NZ_VFQC01000001.1"/>
</dbReference>
<dbReference type="Proteomes" id="UP000317422">
    <property type="component" value="Unassembled WGS sequence"/>
</dbReference>
<dbReference type="Gene3D" id="1.10.3230.30">
    <property type="entry name" value="Phage gp6-like head-tail connector protein"/>
    <property type="match status" value="1"/>
</dbReference>
<accession>A0A543NFL3</accession>
<dbReference type="AlphaFoldDB" id="A0A543NFL3"/>
<evidence type="ECO:0000313" key="2">
    <source>
        <dbReference type="Proteomes" id="UP000317422"/>
    </source>
</evidence>
<protein>
    <submittedName>
        <fullName evidence="1">Gp6-like head-tail connector protein</fullName>
    </submittedName>
</protein>
<evidence type="ECO:0000313" key="1">
    <source>
        <dbReference type="EMBL" id="TQN30611.1"/>
    </source>
</evidence>
<proteinExistence type="predicted"/>
<dbReference type="OrthoDB" id="3387386at2"/>